<accession>A0A0P8BNA4</accession>
<proteinExistence type="inferred from homology"/>
<evidence type="ECO:0000256" key="2">
    <source>
        <dbReference type="ARBA" id="ARBA00022729"/>
    </source>
</evidence>
<dbReference type="AlphaFoldDB" id="A0A0P8BNA4"/>
<dbReference type="EMBL" id="LJSX01000010">
    <property type="protein sequence ID" value="KPQ11099.1"/>
    <property type="molecule type" value="Genomic_DNA"/>
</dbReference>
<keyword evidence="3" id="KW-0813">Transport</keyword>
<feature type="signal peptide" evidence="4">
    <location>
        <begin position="1"/>
        <end position="23"/>
    </location>
</feature>
<dbReference type="STRING" id="1653334.GA0071312_0086"/>
<evidence type="ECO:0000313" key="9">
    <source>
        <dbReference type="Proteomes" id="UP000182800"/>
    </source>
</evidence>
<evidence type="ECO:0000259" key="5">
    <source>
        <dbReference type="Pfam" id="PF13458"/>
    </source>
</evidence>
<dbReference type="Proteomes" id="UP000050497">
    <property type="component" value="Unassembled WGS sequence"/>
</dbReference>
<dbReference type="OrthoDB" id="435355at2"/>
<dbReference type="CDD" id="cd06359">
    <property type="entry name" value="PBP1_Nba-like"/>
    <property type="match status" value="1"/>
</dbReference>
<reference evidence="7 9" key="2">
    <citation type="submission" date="2016-08" db="EMBL/GenBank/DDBJ databases">
        <authorList>
            <person name="Varghese N."/>
            <person name="Submissions Spin"/>
        </authorList>
    </citation>
    <scope>NUCLEOTIDE SEQUENCE [LARGE SCALE GENOMIC DNA]</scope>
    <source>
        <strain evidence="7 9">HL-109</strain>
    </source>
</reference>
<keyword evidence="9" id="KW-1185">Reference proteome</keyword>
<dbReference type="PATRIC" id="fig|1653334.4.peg.2710"/>
<evidence type="ECO:0000256" key="4">
    <source>
        <dbReference type="SAM" id="SignalP"/>
    </source>
</evidence>
<protein>
    <submittedName>
        <fullName evidence="7">Amino acid/amide ABC transporter substrate-binding protein, HAAT family</fullName>
    </submittedName>
    <submittedName>
        <fullName evidence="6">Branched-chain amino acid transport system substrate-binding protein</fullName>
    </submittedName>
</protein>
<evidence type="ECO:0000313" key="7">
    <source>
        <dbReference type="EMBL" id="SCC78106.1"/>
    </source>
</evidence>
<name>A0A0P8BNA4_9HYPH</name>
<sequence length="389" mass="42364">MKTIKVLAGATLALGMVAGAAKADEVRIGLMYTLSGPPAALGEQARDGFLLAVEQLGGQLGGLDAEIIVVDDELKPDVAVTRARGLIERDDVHFVVGPIFSNVAQAIQRPIVEADRILISSNAGPSDLAGEQCHPNYFNTSYQNDQVHEVMGAVAEQRDYDRVFLMAPNYQAGRDSISGFKRHFTGEVVDEVYVPLGQLDFQGELARISAMQPDAVFTFMPGGMGINLVRQYSQAGLTDRVPFLSAFTVDETNLPAQQADALGMYSSATWTPDMDTPGNAEFVAAFEEAYEMVPAMYAMQAYDTAMLLDAAIASLDGDLSDLDAVREALRNADFSSLRGEFSFNTNQHPIQNFILAQVNEREDGLFQTEYVETVFEDYGDVYAELCSME</sequence>
<dbReference type="PANTHER" id="PTHR30483">
    <property type="entry name" value="LEUCINE-SPECIFIC-BINDING PROTEIN"/>
    <property type="match status" value="1"/>
</dbReference>
<keyword evidence="2 4" id="KW-0732">Signal</keyword>
<dbReference type="Gene3D" id="3.40.50.2300">
    <property type="match status" value="2"/>
</dbReference>
<dbReference type="SUPFAM" id="SSF53822">
    <property type="entry name" value="Periplasmic binding protein-like I"/>
    <property type="match status" value="1"/>
</dbReference>
<dbReference type="RefSeq" id="WP_074443170.1">
    <property type="nucleotide sequence ID" value="NZ_FMBM01000001.1"/>
</dbReference>
<dbReference type="InterPro" id="IPR028082">
    <property type="entry name" value="Peripla_BP_I"/>
</dbReference>
<dbReference type="InterPro" id="IPR051010">
    <property type="entry name" value="BCAA_transport"/>
</dbReference>
<keyword evidence="3" id="KW-0029">Amino-acid transport</keyword>
<dbReference type="PANTHER" id="PTHR30483:SF6">
    <property type="entry name" value="PERIPLASMIC BINDING PROTEIN OF ABC TRANSPORTER FOR NATURAL AMINO ACIDS"/>
    <property type="match status" value="1"/>
</dbReference>
<gene>
    <name evidence="6" type="primary">livK-2</name>
    <name evidence="7" type="ORF">GA0071312_0086</name>
    <name evidence="6" type="ORF">HLUCCO17_08140</name>
</gene>
<evidence type="ECO:0000313" key="6">
    <source>
        <dbReference type="EMBL" id="KPQ11099.1"/>
    </source>
</evidence>
<dbReference type="EMBL" id="FMBM01000001">
    <property type="protein sequence ID" value="SCC78106.1"/>
    <property type="molecule type" value="Genomic_DNA"/>
</dbReference>
<feature type="domain" description="Leucine-binding protein" evidence="5">
    <location>
        <begin position="25"/>
        <end position="360"/>
    </location>
</feature>
<comment type="similarity">
    <text evidence="1">Belongs to the leucine-binding protein family.</text>
</comment>
<evidence type="ECO:0000313" key="8">
    <source>
        <dbReference type="Proteomes" id="UP000050497"/>
    </source>
</evidence>
<feature type="chain" id="PRO_5006148531" evidence="4">
    <location>
        <begin position="24"/>
        <end position="389"/>
    </location>
</feature>
<evidence type="ECO:0000256" key="1">
    <source>
        <dbReference type="ARBA" id="ARBA00010062"/>
    </source>
</evidence>
<dbReference type="InterPro" id="IPR028081">
    <property type="entry name" value="Leu-bd"/>
</dbReference>
<comment type="caution">
    <text evidence="6">The sequence shown here is derived from an EMBL/GenBank/DDBJ whole genome shotgun (WGS) entry which is preliminary data.</text>
</comment>
<evidence type="ECO:0000256" key="3">
    <source>
        <dbReference type="ARBA" id="ARBA00022970"/>
    </source>
</evidence>
<dbReference type="Proteomes" id="UP000182800">
    <property type="component" value="Unassembled WGS sequence"/>
</dbReference>
<reference evidence="6 8" key="1">
    <citation type="submission" date="2015-09" db="EMBL/GenBank/DDBJ databases">
        <title>Identification and resolution of microdiversity through metagenomic sequencing of parallel consortia.</title>
        <authorList>
            <person name="Nelson W.C."/>
            <person name="Romine M.F."/>
            <person name="Lindemann S.R."/>
        </authorList>
    </citation>
    <scope>NUCLEOTIDE SEQUENCE [LARGE SCALE GENOMIC DNA]</scope>
    <source>
        <strain evidence="6">HL-109</strain>
    </source>
</reference>
<dbReference type="GO" id="GO:0006865">
    <property type="term" value="P:amino acid transport"/>
    <property type="evidence" value="ECO:0007669"/>
    <property type="project" value="UniProtKB-KW"/>
</dbReference>
<dbReference type="Pfam" id="PF13458">
    <property type="entry name" value="Peripla_BP_6"/>
    <property type="match status" value="1"/>
</dbReference>
<organism evidence="6 8">
    <name type="scientific">Saliniramus fredricksonii</name>
    <dbReference type="NCBI Taxonomy" id="1653334"/>
    <lineage>
        <taxon>Bacteria</taxon>
        <taxon>Pseudomonadati</taxon>
        <taxon>Pseudomonadota</taxon>
        <taxon>Alphaproteobacteria</taxon>
        <taxon>Hyphomicrobiales</taxon>
        <taxon>Salinarimonadaceae</taxon>
        <taxon>Saliniramus</taxon>
    </lineage>
</organism>